<name>A0A940IHK3_9BACT</name>
<dbReference type="AlphaFoldDB" id="A0A940IHK3"/>
<dbReference type="SUPFAM" id="SSF56731">
    <property type="entry name" value="DNA primase core"/>
    <property type="match status" value="1"/>
</dbReference>
<dbReference type="GO" id="GO:0003677">
    <property type="term" value="F:DNA binding"/>
    <property type="evidence" value="ECO:0007669"/>
    <property type="project" value="InterPro"/>
</dbReference>
<dbReference type="Gene3D" id="3.90.580.10">
    <property type="entry name" value="Zinc finger, CHC2-type domain"/>
    <property type="match status" value="1"/>
</dbReference>
<proteinExistence type="predicted"/>
<reference evidence="1" key="1">
    <citation type="submission" date="2020-10" db="EMBL/GenBank/DDBJ databases">
        <authorList>
            <person name="Gilroy R."/>
        </authorList>
    </citation>
    <scope>NUCLEOTIDE SEQUENCE</scope>
    <source>
        <strain evidence="1">G3-8215</strain>
    </source>
</reference>
<dbReference type="InterPro" id="IPR036977">
    <property type="entry name" value="DNA_primase_Znf_CHC2"/>
</dbReference>
<protein>
    <submittedName>
        <fullName evidence="1">Toprim domain-containing protein</fullName>
    </submittedName>
</protein>
<accession>A0A940IHK3</accession>
<gene>
    <name evidence="1" type="ORF">IAB75_01590</name>
</gene>
<dbReference type="CDD" id="cd01029">
    <property type="entry name" value="TOPRIM_primases"/>
    <property type="match status" value="1"/>
</dbReference>
<dbReference type="Pfam" id="PF13155">
    <property type="entry name" value="Toprim_2"/>
    <property type="match status" value="1"/>
</dbReference>
<dbReference type="Gene3D" id="3.40.1360.10">
    <property type="match status" value="1"/>
</dbReference>
<evidence type="ECO:0000313" key="1">
    <source>
        <dbReference type="EMBL" id="MBO8482801.1"/>
    </source>
</evidence>
<reference evidence="1" key="2">
    <citation type="journal article" date="2021" name="PeerJ">
        <title>Extensive microbial diversity within the chicken gut microbiome revealed by metagenomics and culture.</title>
        <authorList>
            <person name="Gilroy R."/>
            <person name="Ravi A."/>
            <person name="Getino M."/>
            <person name="Pursley I."/>
            <person name="Horton D.L."/>
            <person name="Alikhan N.F."/>
            <person name="Baker D."/>
            <person name="Gharbi K."/>
            <person name="Hall N."/>
            <person name="Watson M."/>
            <person name="Adriaenssens E.M."/>
            <person name="Foster-Nyarko E."/>
            <person name="Jarju S."/>
            <person name="Secka A."/>
            <person name="Antonio M."/>
            <person name="Oren A."/>
            <person name="Chaudhuri R.R."/>
            <person name="La Ragione R."/>
            <person name="Hildebrand F."/>
            <person name="Pallen M.J."/>
        </authorList>
    </citation>
    <scope>NUCLEOTIDE SEQUENCE</scope>
    <source>
        <strain evidence="1">G3-8215</strain>
    </source>
</reference>
<dbReference type="GO" id="GO:0006260">
    <property type="term" value="P:DNA replication"/>
    <property type="evidence" value="ECO:0007669"/>
    <property type="project" value="InterPro"/>
</dbReference>
<sequence>MASYPESVKERIFRFPVVGILEHYGKRTDHINEMYYSPFREEASPSFHINIKAGGFYWYDFGSGADRGGLAVDLVALLENCTRGKAVDIVASIAGNGAYRYSSLQAPAQRASCSRQTPAVIIDSEGDRFRMRRLIEYAEKQRGIPCRLMQRYCKEVQLHFMGRENRRYIVIAFQNNAGGYSYRNTFIKGCSVSAHTTIDCSGRFNDVPTSDAVYVFEGFFDFLSWMAMNDKSRPGTDVCVLNSVNNLNRSLPYLQRHKKINVFFDNDEAGRMALKQLEERLGKDAVQDMSSLYAPHKDLNEYLVSIRRKFLKPKF</sequence>
<dbReference type="SUPFAM" id="SSF57783">
    <property type="entry name" value="Zinc beta-ribbon"/>
    <property type="match status" value="1"/>
</dbReference>
<comment type="caution">
    <text evidence="1">The sequence shown here is derived from an EMBL/GenBank/DDBJ whole genome shotgun (WGS) entry which is preliminary data.</text>
</comment>
<organism evidence="1 2">
    <name type="scientific">Candidatus Cryptobacteroides avicola</name>
    <dbReference type="NCBI Taxonomy" id="2840757"/>
    <lineage>
        <taxon>Bacteria</taxon>
        <taxon>Pseudomonadati</taxon>
        <taxon>Bacteroidota</taxon>
        <taxon>Bacteroidia</taxon>
        <taxon>Bacteroidales</taxon>
        <taxon>Candidatus Cryptobacteroides</taxon>
    </lineage>
</organism>
<evidence type="ECO:0000313" key="2">
    <source>
        <dbReference type="Proteomes" id="UP000725002"/>
    </source>
</evidence>
<dbReference type="Proteomes" id="UP000725002">
    <property type="component" value="Unassembled WGS sequence"/>
</dbReference>
<dbReference type="InterPro" id="IPR034154">
    <property type="entry name" value="TOPRIM_DnaG/twinkle"/>
</dbReference>
<dbReference type="EMBL" id="JADILV010000011">
    <property type="protein sequence ID" value="MBO8482801.1"/>
    <property type="molecule type" value="Genomic_DNA"/>
</dbReference>
<dbReference type="GO" id="GO:0008270">
    <property type="term" value="F:zinc ion binding"/>
    <property type="evidence" value="ECO:0007669"/>
    <property type="project" value="InterPro"/>
</dbReference>